<evidence type="ECO:0000256" key="6">
    <source>
        <dbReference type="ARBA" id="ARBA00022980"/>
    </source>
</evidence>
<keyword evidence="6 11" id="KW-0689">Ribosomal protein</keyword>
<evidence type="ECO:0000313" key="12">
    <source>
        <dbReference type="EMBL" id="QHX44108.1"/>
    </source>
</evidence>
<name>A0A6P1Y2V4_9SPIR</name>
<dbReference type="SUPFAM" id="SSF57716">
    <property type="entry name" value="Glucocorticoid receptor-like (DNA-binding domain)"/>
    <property type="match status" value="1"/>
</dbReference>
<dbReference type="HAMAP" id="MF_01364_B">
    <property type="entry name" value="Ribosomal_uS14_2_B"/>
    <property type="match status" value="1"/>
</dbReference>
<dbReference type="GO" id="GO:0005737">
    <property type="term" value="C:cytoplasm"/>
    <property type="evidence" value="ECO:0007669"/>
    <property type="project" value="UniProtKB-ARBA"/>
</dbReference>
<comment type="similarity">
    <text evidence="10 11">Belongs to the universal ribosomal protein uS14 family. Zinc-binding uS14 subfamily.</text>
</comment>
<dbReference type="AlphaFoldDB" id="A0A6P1Y2V4"/>
<feature type="binding site" evidence="11">
    <location>
        <position position="43"/>
    </location>
    <ligand>
        <name>Zn(2+)</name>
        <dbReference type="ChEBI" id="CHEBI:29105"/>
    </ligand>
</feature>
<comment type="subunit">
    <text evidence="9 11">Part of the 30S ribosomal subunit. Contacts proteins S3 and S10.</text>
</comment>
<keyword evidence="4 11" id="KW-0862">Zinc</keyword>
<evidence type="ECO:0000256" key="5">
    <source>
        <dbReference type="ARBA" id="ARBA00022884"/>
    </source>
</evidence>
<dbReference type="PANTHER" id="PTHR19836:SF19">
    <property type="entry name" value="SMALL RIBOSOMAL SUBUNIT PROTEIN US14M"/>
    <property type="match status" value="1"/>
</dbReference>
<evidence type="ECO:0000256" key="3">
    <source>
        <dbReference type="ARBA" id="ARBA00022730"/>
    </source>
</evidence>
<dbReference type="InterPro" id="IPR023053">
    <property type="entry name" value="Ribosomal_uS14_bact"/>
</dbReference>
<dbReference type="NCBIfam" id="NF005974">
    <property type="entry name" value="PRK08061.1"/>
    <property type="match status" value="1"/>
</dbReference>
<dbReference type="PANTHER" id="PTHR19836">
    <property type="entry name" value="30S RIBOSOMAL PROTEIN S14"/>
    <property type="match status" value="1"/>
</dbReference>
<sequence length="61" mass="7053">MATTAMINKANSTPKYSSRQYNRCRVCGRPRGYMRKFQMCRICFRKLASEGQIPGVTKSSW</sequence>
<dbReference type="Gene3D" id="4.10.830.10">
    <property type="entry name" value="30s Ribosomal Protein S14, Chain N"/>
    <property type="match status" value="1"/>
</dbReference>
<evidence type="ECO:0000256" key="9">
    <source>
        <dbReference type="ARBA" id="ARBA00047110"/>
    </source>
</evidence>
<dbReference type="InterPro" id="IPR001209">
    <property type="entry name" value="Ribosomal_uS14"/>
</dbReference>
<dbReference type="EMBL" id="CP048020">
    <property type="protein sequence ID" value="QHX44108.1"/>
    <property type="molecule type" value="Genomic_DNA"/>
</dbReference>
<keyword evidence="5 11" id="KW-0694">RNA-binding</keyword>
<evidence type="ECO:0000256" key="7">
    <source>
        <dbReference type="ARBA" id="ARBA00023274"/>
    </source>
</evidence>
<dbReference type="InterPro" id="IPR018271">
    <property type="entry name" value="Ribosomal_uS14_CS"/>
</dbReference>
<dbReference type="Pfam" id="PF00253">
    <property type="entry name" value="Ribosomal_S14"/>
    <property type="match status" value="1"/>
</dbReference>
<reference evidence="12 13" key="1">
    <citation type="submission" date="2020-01" db="EMBL/GenBank/DDBJ databases">
        <title>Complete genome sequence of a human oral phylogroup 1 Treponema sp. strain ATCC 700766, originally isolated from periodontitis dental plaque.</title>
        <authorList>
            <person name="Chan Y."/>
            <person name="Huo Y.-B."/>
            <person name="Yu X.-L."/>
            <person name="Zeng H."/>
            <person name="Leung W.-K."/>
            <person name="Watt R.M."/>
        </authorList>
    </citation>
    <scope>NUCLEOTIDE SEQUENCE [LARGE SCALE GENOMIC DNA]</scope>
    <source>
        <strain evidence="12 13">OMZ 804</strain>
    </source>
</reference>
<dbReference type="GO" id="GO:0006412">
    <property type="term" value="P:translation"/>
    <property type="evidence" value="ECO:0007669"/>
    <property type="project" value="UniProtKB-UniRule"/>
</dbReference>
<comment type="cofactor">
    <cofactor evidence="11">
        <name>Zn(2+)</name>
        <dbReference type="ChEBI" id="CHEBI:29105"/>
    </cofactor>
    <text evidence="11">Binds 1 zinc ion per subunit.</text>
</comment>
<feature type="binding site" evidence="11">
    <location>
        <position position="40"/>
    </location>
    <ligand>
        <name>Zn(2+)</name>
        <dbReference type="ChEBI" id="CHEBI:29105"/>
    </ligand>
</feature>
<dbReference type="GO" id="GO:0008270">
    <property type="term" value="F:zinc ion binding"/>
    <property type="evidence" value="ECO:0007669"/>
    <property type="project" value="UniProtKB-UniRule"/>
</dbReference>
<feature type="binding site" evidence="11">
    <location>
        <position position="27"/>
    </location>
    <ligand>
        <name>Zn(2+)</name>
        <dbReference type="ChEBI" id="CHEBI:29105"/>
    </ligand>
</feature>
<dbReference type="FunFam" id="4.10.830.10:FF:000001">
    <property type="entry name" value="30S ribosomal protein S14 type Z"/>
    <property type="match status" value="1"/>
</dbReference>
<dbReference type="RefSeq" id="WP_081984397.1">
    <property type="nucleotide sequence ID" value="NZ_CP048020.1"/>
</dbReference>
<evidence type="ECO:0000256" key="8">
    <source>
        <dbReference type="ARBA" id="ARBA00035167"/>
    </source>
</evidence>
<evidence type="ECO:0000256" key="1">
    <source>
        <dbReference type="ARBA" id="ARBA00003686"/>
    </source>
</evidence>
<keyword evidence="7 11" id="KW-0687">Ribonucleoprotein</keyword>
<dbReference type="KEGG" id="trz:GWP43_12365"/>
<dbReference type="GO" id="GO:0019843">
    <property type="term" value="F:rRNA binding"/>
    <property type="evidence" value="ECO:0007669"/>
    <property type="project" value="UniProtKB-UniRule"/>
</dbReference>
<gene>
    <name evidence="11" type="primary">rpsZ</name>
    <name evidence="11" type="synonym">rpsN</name>
    <name evidence="12" type="ORF">GWP43_12365</name>
</gene>
<evidence type="ECO:0000256" key="11">
    <source>
        <dbReference type="HAMAP-Rule" id="MF_01364"/>
    </source>
</evidence>
<dbReference type="Proteomes" id="UP000464374">
    <property type="component" value="Chromosome"/>
</dbReference>
<keyword evidence="3 11" id="KW-0699">rRNA-binding</keyword>
<evidence type="ECO:0000256" key="10">
    <source>
        <dbReference type="ARBA" id="ARBA00060857"/>
    </source>
</evidence>
<organism evidence="12 13">
    <name type="scientific">Treponema vincentii</name>
    <dbReference type="NCBI Taxonomy" id="69710"/>
    <lineage>
        <taxon>Bacteria</taxon>
        <taxon>Pseudomonadati</taxon>
        <taxon>Spirochaetota</taxon>
        <taxon>Spirochaetia</taxon>
        <taxon>Spirochaetales</taxon>
        <taxon>Treponemataceae</taxon>
        <taxon>Treponema</taxon>
    </lineage>
</organism>
<dbReference type="GO" id="GO:0015935">
    <property type="term" value="C:small ribosomal subunit"/>
    <property type="evidence" value="ECO:0007669"/>
    <property type="project" value="TreeGrafter"/>
</dbReference>
<dbReference type="GO" id="GO:0003735">
    <property type="term" value="F:structural constituent of ribosome"/>
    <property type="evidence" value="ECO:0007669"/>
    <property type="project" value="InterPro"/>
</dbReference>
<dbReference type="InterPro" id="IPR043140">
    <property type="entry name" value="Ribosomal_uS14_sf"/>
</dbReference>
<keyword evidence="2 11" id="KW-0479">Metal-binding</keyword>
<evidence type="ECO:0000256" key="4">
    <source>
        <dbReference type="ARBA" id="ARBA00022833"/>
    </source>
</evidence>
<evidence type="ECO:0000256" key="2">
    <source>
        <dbReference type="ARBA" id="ARBA00022723"/>
    </source>
</evidence>
<protein>
    <recommendedName>
        <fullName evidence="8 11">Small ribosomal subunit protein uS14</fullName>
    </recommendedName>
</protein>
<evidence type="ECO:0000313" key="13">
    <source>
        <dbReference type="Proteomes" id="UP000464374"/>
    </source>
</evidence>
<proteinExistence type="inferred from homology"/>
<accession>A0A6P1Y2V4</accession>
<comment type="function">
    <text evidence="1 11">Binds 16S rRNA, required for the assembly of 30S particles and may also be responsible for determining the conformation of the 16S rRNA at the A site.</text>
</comment>
<dbReference type="PROSITE" id="PS00527">
    <property type="entry name" value="RIBOSOMAL_S14"/>
    <property type="match status" value="1"/>
</dbReference>
<feature type="binding site" evidence="11">
    <location>
        <position position="24"/>
    </location>
    <ligand>
        <name>Zn(2+)</name>
        <dbReference type="ChEBI" id="CHEBI:29105"/>
    </ligand>
</feature>